<evidence type="ECO:0000313" key="1">
    <source>
        <dbReference type="EMBL" id="KAJ7190075.1"/>
    </source>
</evidence>
<accession>A0AAD6ULT7</accession>
<keyword evidence="2" id="KW-1185">Reference proteome</keyword>
<sequence>MPPHHRLIMPPQRRLSSIGMHRLHLLNAAAQRRQVNLQPSVLEDYIIDETVDPLVQEQWHYDQWPTVYDAFYRRLGPRAREYLDHAGHQHLHFARNINGEIDEVLPTTGHEGAFLAFRLAVLADRHQRRMARADHAIAVSGAHPDVIITLLDESIDADLDTARVSGLFREAAAQAGYSGINPSPPNLNDQMVECWPRPVPTSLSIMSFSDASDDLESCGTVEDPDAEVAAGLAALDARMQRESADVNRRLARVEGWLRDYQEALHAAQEAGERINERVNSFLVAAADV</sequence>
<reference evidence="1" key="1">
    <citation type="submission" date="2023-03" db="EMBL/GenBank/DDBJ databases">
        <title>Massive genome expansion in bonnet fungi (Mycena s.s.) driven by repeated elements and novel gene families across ecological guilds.</title>
        <authorList>
            <consortium name="Lawrence Berkeley National Laboratory"/>
            <person name="Harder C.B."/>
            <person name="Miyauchi S."/>
            <person name="Viragh M."/>
            <person name="Kuo A."/>
            <person name="Thoen E."/>
            <person name="Andreopoulos B."/>
            <person name="Lu D."/>
            <person name="Skrede I."/>
            <person name="Drula E."/>
            <person name="Henrissat B."/>
            <person name="Morin E."/>
            <person name="Kohler A."/>
            <person name="Barry K."/>
            <person name="LaButti K."/>
            <person name="Morin E."/>
            <person name="Salamov A."/>
            <person name="Lipzen A."/>
            <person name="Mereny Z."/>
            <person name="Hegedus B."/>
            <person name="Baldrian P."/>
            <person name="Stursova M."/>
            <person name="Weitz H."/>
            <person name="Taylor A."/>
            <person name="Grigoriev I.V."/>
            <person name="Nagy L.G."/>
            <person name="Martin F."/>
            <person name="Kauserud H."/>
        </authorList>
    </citation>
    <scope>NUCLEOTIDE SEQUENCE</scope>
    <source>
        <strain evidence="1">9144</strain>
    </source>
</reference>
<dbReference type="AlphaFoldDB" id="A0AAD6ULT7"/>
<dbReference type="EMBL" id="JARJCW010000158">
    <property type="protein sequence ID" value="KAJ7190075.1"/>
    <property type="molecule type" value="Genomic_DNA"/>
</dbReference>
<gene>
    <name evidence="1" type="ORF">GGX14DRAFT_580178</name>
</gene>
<comment type="caution">
    <text evidence="1">The sequence shown here is derived from an EMBL/GenBank/DDBJ whole genome shotgun (WGS) entry which is preliminary data.</text>
</comment>
<dbReference type="Proteomes" id="UP001219525">
    <property type="component" value="Unassembled WGS sequence"/>
</dbReference>
<organism evidence="1 2">
    <name type="scientific">Mycena pura</name>
    <dbReference type="NCBI Taxonomy" id="153505"/>
    <lineage>
        <taxon>Eukaryota</taxon>
        <taxon>Fungi</taxon>
        <taxon>Dikarya</taxon>
        <taxon>Basidiomycota</taxon>
        <taxon>Agaricomycotina</taxon>
        <taxon>Agaricomycetes</taxon>
        <taxon>Agaricomycetidae</taxon>
        <taxon>Agaricales</taxon>
        <taxon>Marasmiineae</taxon>
        <taxon>Mycenaceae</taxon>
        <taxon>Mycena</taxon>
    </lineage>
</organism>
<proteinExistence type="predicted"/>
<evidence type="ECO:0000313" key="2">
    <source>
        <dbReference type="Proteomes" id="UP001219525"/>
    </source>
</evidence>
<name>A0AAD6ULT7_9AGAR</name>
<protein>
    <submittedName>
        <fullName evidence="1">Uncharacterized protein</fullName>
    </submittedName>
</protein>